<keyword evidence="3" id="KW-1185">Reference proteome</keyword>
<accession>V7HVK7</accession>
<keyword evidence="1" id="KW-0732">Signal</keyword>
<evidence type="ECO:0000256" key="1">
    <source>
        <dbReference type="SAM" id="SignalP"/>
    </source>
</evidence>
<feature type="signal peptide" evidence="1">
    <location>
        <begin position="1"/>
        <end position="24"/>
    </location>
</feature>
<dbReference type="RefSeq" id="WP_023860536.1">
    <property type="nucleotide sequence ID" value="NZ_AWWH01000197.1"/>
</dbReference>
<keyword evidence="2" id="KW-0436">Ligase</keyword>
<comment type="caution">
    <text evidence="2">The sequence shown here is derived from an EMBL/GenBank/DDBJ whole genome shotgun (WGS) entry which is preliminary data.</text>
</comment>
<gene>
    <name evidence="2" type="ORF">LEQ_1768c</name>
</gene>
<dbReference type="GO" id="GO:0004812">
    <property type="term" value="F:aminoacyl-tRNA ligase activity"/>
    <property type="evidence" value="ECO:0007669"/>
    <property type="project" value="UniProtKB-KW"/>
</dbReference>
<sequence>MKKMIWGLILAGLCWELFTMSAFADEVMVNKRIETDNISYDIQSYEIIRSRDLPKKLRQKKQDFLILKLKVEVDEAGDGVSDKKTYNQLDNNLKLVSGVTELTPILKDSFFDENQVLPLLRKAEAFKGVSYKLPEKLAYGQTYHYKLAYEVGADDNIDLAFDDYKYKQVISLTKTPSKNGVTVPWEE</sequence>
<evidence type="ECO:0000313" key="2">
    <source>
        <dbReference type="EMBL" id="ETA73300.1"/>
    </source>
</evidence>
<proteinExistence type="predicted"/>
<name>V7HVK7_9LACO</name>
<evidence type="ECO:0000313" key="3">
    <source>
        <dbReference type="Proteomes" id="UP000018559"/>
    </source>
</evidence>
<protein>
    <submittedName>
        <fullName evidence="2">Histidyl-tRNA synthetase</fullName>
    </submittedName>
</protein>
<dbReference type="EMBL" id="AWWH01000197">
    <property type="protein sequence ID" value="ETA73300.1"/>
    <property type="molecule type" value="Genomic_DNA"/>
</dbReference>
<feature type="chain" id="PRO_5038849831" evidence="1">
    <location>
        <begin position="25"/>
        <end position="187"/>
    </location>
</feature>
<keyword evidence="2" id="KW-0030">Aminoacyl-tRNA synthetase</keyword>
<organism evidence="2 3">
    <name type="scientific">Ligilactobacillus equi DPC 6820</name>
    <dbReference type="NCBI Taxonomy" id="1392007"/>
    <lineage>
        <taxon>Bacteria</taxon>
        <taxon>Bacillati</taxon>
        <taxon>Bacillota</taxon>
        <taxon>Bacilli</taxon>
        <taxon>Lactobacillales</taxon>
        <taxon>Lactobacillaceae</taxon>
        <taxon>Ligilactobacillus</taxon>
    </lineage>
</organism>
<dbReference type="Proteomes" id="UP000018559">
    <property type="component" value="Unassembled WGS sequence"/>
</dbReference>
<dbReference type="AlphaFoldDB" id="V7HVK7"/>
<reference evidence="2 3" key="1">
    <citation type="journal article" date="2014" name="Genome Announc.">
        <title>The Genome of the Predominant Equine Lactobacillus Species, Lactobacillus equi, Is Reflective of Its Lifestyle Adaptations to an Herbivorous Host.</title>
        <authorList>
            <person name="O'Donnell M.M."/>
            <person name="Harris H.M."/>
            <person name="O'Toole P.W."/>
            <person name="Ross R.P."/>
        </authorList>
    </citation>
    <scope>NUCLEOTIDE SEQUENCE [LARGE SCALE GENOMIC DNA]</scope>
    <source>
        <strain evidence="2 3">DPC 6820</strain>
    </source>
</reference>
<dbReference type="PATRIC" id="fig|1392007.3.peg.1904"/>